<dbReference type="EMBL" id="LR778175">
    <property type="protein sequence ID" value="CAB1277296.1"/>
    <property type="molecule type" value="Genomic_DNA"/>
</dbReference>
<evidence type="ECO:0000313" key="7">
    <source>
        <dbReference type="EMBL" id="CAB1277296.1"/>
    </source>
</evidence>
<organism evidence="7 8">
    <name type="scientific">Candidatus Nitrosacidococcus tergens</name>
    <dbReference type="NCBI Taxonomy" id="553981"/>
    <lineage>
        <taxon>Bacteria</taxon>
        <taxon>Pseudomonadati</taxon>
        <taxon>Pseudomonadota</taxon>
        <taxon>Gammaproteobacteria</taxon>
        <taxon>Chromatiales</taxon>
        <taxon>Chromatiaceae</taxon>
        <taxon>Candidatus Nitrosacidococcus</taxon>
    </lineage>
</organism>
<dbReference type="InterPro" id="IPR036821">
    <property type="entry name" value="Peptide_deformylase_sf"/>
</dbReference>
<dbReference type="PANTHER" id="PTHR10458">
    <property type="entry name" value="PEPTIDE DEFORMYLASE"/>
    <property type="match status" value="1"/>
</dbReference>
<dbReference type="HAMAP" id="MF_00163">
    <property type="entry name" value="Pep_deformylase"/>
    <property type="match status" value="1"/>
</dbReference>
<reference evidence="7 8" key="1">
    <citation type="submission" date="2020-03" db="EMBL/GenBank/DDBJ databases">
        <authorList>
            <person name="Picone N."/>
        </authorList>
    </citation>
    <scope>NUCLEOTIDE SEQUENCE [LARGE SCALE GENOMIC DNA]</scope>
    <source>
        <strain evidence="7">NSCAC1</strain>
    </source>
</reference>
<keyword evidence="4 6" id="KW-0648">Protein biosynthesis</keyword>
<dbReference type="FunFam" id="3.90.45.10:FF:000001">
    <property type="entry name" value="Peptide deformylase"/>
    <property type="match status" value="1"/>
</dbReference>
<proteinExistence type="inferred from homology"/>
<dbReference type="PIRSF" id="PIRSF004749">
    <property type="entry name" value="Pep_def"/>
    <property type="match status" value="1"/>
</dbReference>
<comment type="catalytic activity">
    <reaction evidence="6">
        <text>N-terminal N-formyl-L-methionyl-[peptide] + H2O = N-terminal L-methionyl-[peptide] + formate</text>
        <dbReference type="Rhea" id="RHEA:24420"/>
        <dbReference type="Rhea" id="RHEA-COMP:10639"/>
        <dbReference type="Rhea" id="RHEA-COMP:10640"/>
        <dbReference type="ChEBI" id="CHEBI:15377"/>
        <dbReference type="ChEBI" id="CHEBI:15740"/>
        <dbReference type="ChEBI" id="CHEBI:49298"/>
        <dbReference type="ChEBI" id="CHEBI:64731"/>
        <dbReference type="EC" id="3.5.1.88"/>
    </reaction>
</comment>
<feature type="binding site" evidence="6">
    <location>
        <position position="133"/>
    </location>
    <ligand>
        <name>Fe cation</name>
        <dbReference type="ChEBI" id="CHEBI:24875"/>
    </ligand>
</feature>
<dbReference type="KEGG" id="ntg:NSCAC_1599"/>
<accession>A0A7G1QBC1</accession>
<dbReference type="GO" id="GO:0042586">
    <property type="term" value="F:peptide deformylase activity"/>
    <property type="evidence" value="ECO:0007669"/>
    <property type="project" value="UniProtKB-UniRule"/>
</dbReference>
<dbReference type="NCBIfam" id="TIGR00079">
    <property type="entry name" value="pept_deformyl"/>
    <property type="match status" value="1"/>
</dbReference>
<dbReference type="NCBIfam" id="NF001159">
    <property type="entry name" value="PRK00150.1-3"/>
    <property type="match status" value="1"/>
</dbReference>
<keyword evidence="2 6" id="KW-0479">Metal-binding</keyword>
<evidence type="ECO:0000256" key="6">
    <source>
        <dbReference type="HAMAP-Rule" id="MF_00163"/>
    </source>
</evidence>
<evidence type="ECO:0000256" key="3">
    <source>
        <dbReference type="ARBA" id="ARBA00022801"/>
    </source>
</evidence>
<dbReference type="CDD" id="cd00487">
    <property type="entry name" value="Pep_deformylase"/>
    <property type="match status" value="1"/>
</dbReference>
<dbReference type="GO" id="GO:0046872">
    <property type="term" value="F:metal ion binding"/>
    <property type="evidence" value="ECO:0007669"/>
    <property type="project" value="UniProtKB-KW"/>
</dbReference>
<dbReference type="PRINTS" id="PR01576">
    <property type="entry name" value="PDEFORMYLASE"/>
</dbReference>
<comment type="cofactor">
    <cofactor evidence="6">
        <name>Fe(2+)</name>
        <dbReference type="ChEBI" id="CHEBI:29033"/>
    </cofactor>
    <text evidence="6">Binds 1 Fe(2+) ion.</text>
</comment>
<feature type="binding site" evidence="6">
    <location>
        <position position="137"/>
    </location>
    <ligand>
        <name>Fe cation</name>
        <dbReference type="ChEBI" id="CHEBI:24875"/>
    </ligand>
</feature>
<dbReference type="Gene3D" id="3.90.45.10">
    <property type="entry name" value="Peptide deformylase"/>
    <property type="match status" value="1"/>
</dbReference>
<dbReference type="SUPFAM" id="SSF56420">
    <property type="entry name" value="Peptide deformylase"/>
    <property type="match status" value="1"/>
</dbReference>
<comment type="function">
    <text evidence="6">Removes the formyl group from the N-terminal Met of newly synthesized proteins. Requires at least a dipeptide for an efficient rate of reaction. N-terminal L-methionine is a prerequisite for activity but the enzyme has broad specificity at other positions.</text>
</comment>
<evidence type="ECO:0000256" key="2">
    <source>
        <dbReference type="ARBA" id="ARBA00022723"/>
    </source>
</evidence>
<evidence type="ECO:0000256" key="5">
    <source>
        <dbReference type="ARBA" id="ARBA00023004"/>
    </source>
</evidence>
<keyword evidence="5 6" id="KW-0408">Iron</keyword>
<dbReference type="InterPro" id="IPR023635">
    <property type="entry name" value="Peptide_deformylase"/>
</dbReference>
<sequence length="167" mass="18952">MAMLNILHYPDSRLRRIAEPVATIDKSIQKLAEDMLDTMYEAPGVGLAAPQVNVTKQIIVIDITEDKSNPLIFINPEIIDRQGSAENEEGCLSIPNIFETVTRAEEITVRYLNQYGKSQELHAKNLLATCIQHEIDHLSGKLFIDYLSKLKVSRIRKKIEKQHSRAI</sequence>
<dbReference type="AlphaFoldDB" id="A0A7G1QBC1"/>
<evidence type="ECO:0000313" key="8">
    <source>
        <dbReference type="Proteomes" id="UP000516072"/>
    </source>
</evidence>
<evidence type="ECO:0000256" key="1">
    <source>
        <dbReference type="ARBA" id="ARBA00010759"/>
    </source>
</evidence>
<dbReference type="Pfam" id="PF01327">
    <property type="entry name" value="Pep_deformylase"/>
    <property type="match status" value="1"/>
</dbReference>
<dbReference type="RefSeq" id="WP_197744257.1">
    <property type="nucleotide sequence ID" value="NZ_LR778175.1"/>
</dbReference>
<dbReference type="Proteomes" id="UP000516072">
    <property type="component" value="Chromosome"/>
</dbReference>
<dbReference type="EC" id="3.5.1.88" evidence="6"/>
<feature type="active site" evidence="6">
    <location>
        <position position="134"/>
    </location>
</feature>
<protein>
    <recommendedName>
        <fullName evidence="6">Peptide deformylase</fullName>
        <shortName evidence="6">PDF</shortName>
        <ecNumber evidence="6">3.5.1.88</ecNumber>
    </recommendedName>
    <alternativeName>
        <fullName evidence="6">Polypeptide deformylase</fullName>
    </alternativeName>
</protein>
<gene>
    <name evidence="6 7" type="primary">def</name>
    <name evidence="7" type="ORF">NSCAC_1599</name>
</gene>
<dbReference type="GO" id="GO:0006412">
    <property type="term" value="P:translation"/>
    <property type="evidence" value="ECO:0007669"/>
    <property type="project" value="UniProtKB-UniRule"/>
</dbReference>
<dbReference type="PANTHER" id="PTHR10458:SF21">
    <property type="entry name" value="PEPTIDE DEFORMYLASE"/>
    <property type="match status" value="1"/>
</dbReference>
<comment type="similarity">
    <text evidence="1 6">Belongs to the polypeptide deformylase family.</text>
</comment>
<evidence type="ECO:0000256" key="4">
    <source>
        <dbReference type="ARBA" id="ARBA00022917"/>
    </source>
</evidence>
<name>A0A7G1QBC1_9GAMM</name>
<feature type="binding site" evidence="6">
    <location>
        <position position="91"/>
    </location>
    <ligand>
        <name>Fe cation</name>
        <dbReference type="ChEBI" id="CHEBI:24875"/>
    </ligand>
</feature>
<keyword evidence="8" id="KW-1185">Reference proteome</keyword>
<keyword evidence="3 6" id="KW-0378">Hydrolase</keyword>